<dbReference type="Gene3D" id="3.30.70.270">
    <property type="match status" value="1"/>
</dbReference>
<dbReference type="Pfam" id="PF13188">
    <property type="entry name" value="PAS_8"/>
    <property type="match status" value="1"/>
</dbReference>
<dbReference type="PROSITE" id="PS50887">
    <property type="entry name" value="GGDEF"/>
    <property type="match status" value="1"/>
</dbReference>
<dbReference type="Gene3D" id="3.30.450.20">
    <property type="entry name" value="PAS domain"/>
    <property type="match status" value="1"/>
</dbReference>
<dbReference type="Pfam" id="PF00990">
    <property type="entry name" value="GGDEF"/>
    <property type="match status" value="1"/>
</dbReference>
<dbReference type="EC" id="2.7.7.65" evidence="1"/>
<dbReference type="NCBIfam" id="TIGR00254">
    <property type="entry name" value="GGDEF"/>
    <property type="match status" value="1"/>
</dbReference>
<dbReference type="PANTHER" id="PTHR45138:SF9">
    <property type="entry name" value="DIGUANYLATE CYCLASE DGCM-RELATED"/>
    <property type="match status" value="1"/>
</dbReference>
<dbReference type="GO" id="GO:0052621">
    <property type="term" value="F:diguanylate cyclase activity"/>
    <property type="evidence" value="ECO:0007669"/>
    <property type="project" value="UniProtKB-EC"/>
</dbReference>
<dbReference type="GO" id="GO:0005886">
    <property type="term" value="C:plasma membrane"/>
    <property type="evidence" value="ECO:0007669"/>
    <property type="project" value="TreeGrafter"/>
</dbReference>
<dbReference type="RefSeq" id="WP_094839772.1">
    <property type="nucleotide sequence ID" value="NZ_NEVS01000001.1"/>
</dbReference>
<dbReference type="OrthoDB" id="9813903at2"/>
<dbReference type="InterPro" id="IPR050469">
    <property type="entry name" value="Diguanylate_Cyclase"/>
</dbReference>
<dbReference type="CDD" id="cd01949">
    <property type="entry name" value="GGDEF"/>
    <property type="match status" value="1"/>
</dbReference>
<dbReference type="AlphaFoldDB" id="A0A261UXE5"/>
<evidence type="ECO:0000256" key="1">
    <source>
        <dbReference type="ARBA" id="ARBA00012528"/>
    </source>
</evidence>
<proteinExistence type="predicted"/>
<dbReference type="Proteomes" id="UP000215767">
    <property type="component" value="Unassembled WGS sequence"/>
</dbReference>
<organism evidence="4 5">
    <name type="scientific">Bordetella genomosp. 11</name>
    <dbReference type="NCBI Taxonomy" id="1416808"/>
    <lineage>
        <taxon>Bacteria</taxon>
        <taxon>Pseudomonadati</taxon>
        <taxon>Pseudomonadota</taxon>
        <taxon>Betaproteobacteria</taxon>
        <taxon>Burkholderiales</taxon>
        <taxon>Alcaligenaceae</taxon>
        <taxon>Bordetella</taxon>
    </lineage>
</organism>
<dbReference type="InterPro" id="IPR043128">
    <property type="entry name" value="Rev_trsase/Diguanyl_cyclase"/>
</dbReference>
<dbReference type="GO" id="GO:1902201">
    <property type="term" value="P:negative regulation of bacterial-type flagellum-dependent cell motility"/>
    <property type="evidence" value="ECO:0007669"/>
    <property type="project" value="TreeGrafter"/>
</dbReference>
<dbReference type="InterPro" id="IPR000014">
    <property type="entry name" value="PAS"/>
</dbReference>
<sequence length="300" mass="33494">MDSIYARLAGLYDATPVLVAAYDAQDRLRYANAAFRTAFFIEEEECPTWAELMRRNRAAGRGTVIGNPDFESWLVSTQGRRGKAGFRAFETDLTDGRWLWMTEAVQADGWMLCIATDITSLRADDRSVRQDRDVAIKASLTDELTGVSNRRFLMTRLRDMLDPPRGGEALSTLCLLDLDNFKYVNDAFGHDVGDRVLRHFALCVQGHLRRADCFSRIGGEEFALLLPDTGTQEAMLIVERMLAIVRRARPLPERPDFAYSFSAGIAEIRPGDDASAIFGRADKALYGAKVGGRDRIQLAA</sequence>
<evidence type="ECO:0000259" key="3">
    <source>
        <dbReference type="PROSITE" id="PS50887"/>
    </source>
</evidence>
<feature type="domain" description="GGDEF" evidence="3">
    <location>
        <begin position="169"/>
        <end position="300"/>
    </location>
</feature>
<name>A0A261UXE5_9BORD</name>
<evidence type="ECO:0000313" key="5">
    <source>
        <dbReference type="Proteomes" id="UP000215767"/>
    </source>
</evidence>
<dbReference type="GO" id="GO:0043709">
    <property type="term" value="P:cell adhesion involved in single-species biofilm formation"/>
    <property type="evidence" value="ECO:0007669"/>
    <property type="project" value="TreeGrafter"/>
</dbReference>
<dbReference type="EMBL" id="NEVS01000001">
    <property type="protein sequence ID" value="OZI66566.1"/>
    <property type="molecule type" value="Genomic_DNA"/>
</dbReference>
<dbReference type="InterPro" id="IPR000160">
    <property type="entry name" value="GGDEF_dom"/>
</dbReference>
<dbReference type="InterPro" id="IPR029787">
    <property type="entry name" value="Nucleotide_cyclase"/>
</dbReference>
<dbReference type="PANTHER" id="PTHR45138">
    <property type="entry name" value="REGULATORY COMPONENTS OF SENSORY TRANSDUCTION SYSTEM"/>
    <property type="match status" value="1"/>
</dbReference>
<comment type="catalytic activity">
    <reaction evidence="2">
        <text>2 GTP = 3',3'-c-di-GMP + 2 diphosphate</text>
        <dbReference type="Rhea" id="RHEA:24898"/>
        <dbReference type="ChEBI" id="CHEBI:33019"/>
        <dbReference type="ChEBI" id="CHEBI:37565"/>
        <dbReference type="ChEBI" id="CHEBI:58805"/>
        <dbReference type="EC" id="2.7.7.65"/>
    </reaction>
</comment>
<accession>A0A261UXE5</accession>
<comment type="caution">
    <text evidence="4">The sequence shown here is derived from an EMBL/GenBank/DDBJ whole genome shotgun (WGS) entry which is preliminary data.</text>
</comment>
<keyword evidence="5" id="KW-1185">Reference proteome</keyword>
<dbReference type="FunFam" id="3.30.70.270:FF:000001">
    <property type="entry name" value="Diguanylate cyclase domain protein"/>
    <property type="match status" value="1"/>
</dbReference>
<evidence type="ECO:0000313" key="4">
    <source>
        <dbReference type="EMBL" id="OZI66566.1"/>
    </source>
</evidence>
<protein>
    <recommendedName>
        <fullName evidence="1">diguanylate cyclase</fullName>
        <ecNumber evidence="1">2.7.7.65</ecNumber>
    </recommendedName>
</protein>
<dbReference type="SMART" id="SM00267">
    <property type="entry name" value="GGDEF"/>
    <property type="match status" value="1"/>
</dbReference>
<gene>
    <name evidence="4" type="ORF">CAL28_02195</name>
</gene>
<reference evidence="5" key="1">
    <citation type="submission" date="2017-05" db="EMBL/GenBank/DDBJ databases">
        <title>Complete and WGS of Bordetella genogroups.</title>
        <authorList>
            <person name="Spilker T."/>
            <person name="Lipuma J."/>
        </authorList>
    </citation>
    <scope>NUCLEOTIDE SEQUENCE [LARGE SCALE GENOMIC DNA]</scope>
    <source>
        <strain evidence="5">AU8856</strain>
    </source>
</reference>
<evidence type="ECO:0000256" key="2">
    <source>
        <dbReference type="ARBA" id="ARBA00034247"/>
    </source>
</evidence>
<dbReference type="SUPFAM" id="SSF55073">
    <property type="entry name" value="Nucleotide cyclase"/>
    <property type="match status" value="1"/>
</dbReference>